<organism evidence="1 2">
    <name type="scientific">[Myrmecia] bisecta</name>
    <dbReference type="NCBI Taxonomy" id="41462"/>
    <lineage>
        <taxon>Eukaryota</taxon>
        <taxon>Viridiplantae</taxon>
        <taxon>Chlorophyta</taxon>
        <taxon>core chlorophytes</taxon>
        <taxon>Trebouxiophyceae</taxon>
        <taxon>Trebouxiales</taxon>
        <taxon>Trebouxiaceae</taxon>
        <taxon>Myrmecia</taxon>
    </lineage>
</organism>
<comment type="caution">
    <text evidence="1">The sequence shown here is derived from an EMBL/GenBank/DDBJ whole genome shotgun (WGS) entry which is preliminary data.</text>
</comment>
<dbReference type="GO" id="GO:0070681">
    <property type="term" value="P:glutaminyl-tRNAGln biosynthesis via transamidation"/>
    <property type="evidence" value="ECO:0007669"/>
    <property type="project" value="TreeGrafter"/>
</dbReference>
<protein>
    <recommendedName>
        <fullName evidence="3">Glu-AdT subunit C</fullName>
    </recommendedName>
</protein>
<dbReference type="GO" id="GO:0009507">
    <property type="term" value="C:chloroplast"/>
    <property type="evidence" value="ECO:0007669"/>
    <property type="project" value="TreeGrafter"/>
</dbReference>
<dbReference type="PANTHER" id="PTHR15004:SF0">
    <property type="entry name" value="GLUTAMYL-TRNA(GLN) AMIDOTRANSFERASE SUBUNIT C, MITOCHONDRIAL"/>
    <property type="match status" value="1"/>
</dbReference>
<dbReference type="PANTHER" id="PTHR15004">
    <property type="entry name" value="GLUTAMYL-TRNA(GLN) AMIDOTRANSFERASE SUBUNIT C, MITOCHONDRIAL"/>
    <property type="match status" value="1"/>
</dbReference>
<reference evidence="1 2" key="1">
    <citation type="journal article" date="2024" name="Nat. Commun.">
        <title>Phylogenomics reveals the evolutionary origins of lichenization in chlorophyte algae.</title>
        <authorList>
            <person name="Puginier C."/>
            <person name="Libourel C."/>
            <person name="Otte J."/>
            <person name="Skaloud P."/>
            <person name="Haon M."/>
            <person name="Grisel S."/>
            <person name="Petersen M."/>
            <person name="Berrin J.G."/>
            <person name="Delaux P.M."/>
            <person name="Dal Grande F."/>
            <person name="Keller J."/>
        </authorList>
    </citation>
    <scope>NUCLEOTIDE SEQUENCE [LARGE SCALE GENOMIC DNA]</scope>
    <source>
        <strain evidence="1 2">SAG 2043</strain>
    </source>
</reference>
<dbReference type="GO" id="GO:0030956">
    <property type="term" value="C:glutamyl-tRNA(Gln) amidotransferase complex"/>
    <property type="evidence" value="ECO:0007669"/>
    <property type="project" value="TreeGrafter"/>
</dbReference>
<dbReference type="AlphaFoldDB" id="A0AAW1PP44"/>
<dbReference type="SUPFAM" id="SSF141000">
    <property type="entry name" value="Glu-tRNAGln amidotransferase C subunit"/>
    <property type="match status" value="1"/>
</dbReference>
<gene>
    <name evidence="1" type="ORF">WJX72_010188</name>
</gene>
<sequence>MSGTVRQLFCQCSLQTQARKLDEEVAEWEPKIAEIVGWFGQLQAVDVEGVEPALRADVDVGNRLREDVPHHYADRETLIEGAPQKEGPYIKVPKTL</sequence>
<dbReference type="Proteomes" id="UP001489004">
    <property type="component" value="Unassembled WGS sequence"/>
</dbReference>
<name>A0AAW1PP44_9CHLO</name>
<dbReference type="Pfam" id="PF02686">
    <property type="entry name" value="GatC"/>
    <property type="match status" value="1"/>
</dbReference>
<proteinExistence type="predicted"/>
<evidence type="ECO:0000313" key="2">
    <source>
        <dbReference type="Proteomes" id="UP001489004"/>
    </source>
</evidence>
<dbReference type="InterPro" id="IPR003837">
    <property type="entry name" value="GatC"/>
</dbReference>
<keyword evidence="2" id="KW-1185">Reference proteome</keyword>
<dbReference type="GO" id="GO:0006450">
    <property type="term" value="P:regulation of translational fidelity"/>
    <property type="evidence" value="ECO:0007669"/>
    <property type="project" value="InterPro"/>
</dbReference>
<dbReference type="EMBL" id="JALJOR010000010">
    <property type="protein sequence ID" value="KAK9810403.1"/>
    <property type="molecule type" value="Genomic_DNA"/>
</dbReference>
<accession>A0AAW1PP44</accession>
<dbReference type="GO" id="GO:0032543">
    <property type="term" value="P:mitochondrial translation"/>
    <property type="evidence" value="ECO:0007669"/>
    <property type="project" value="TreeGrafter"/>
</dbReference>
<dbReference type="NCBIfam" id="TIGR00135">
    <property type="entry name" value="gatC"/>
    <property type="match status" value="1"/>
</dbReference>
<dbReference type="InterPro" id="IPR036113">
    <property type="entry name" value="Asp/Glu-ADT_sf_sub_c"/>
</dbReference>
<evidence type="ECO:0000313" key="1">
    <source>
        <dbReference type="EMBL" id="KAK9810403.1"/>
    </source>
</evidence>
<evidence type="ECO:0008006" key="3">
    <source>
        <dbReference type="Google" id="ProtNLM"/>
    </source>
</evidence>
<dbReference type="GO" id="GO:0005739">
    <property type="term" value="C:mitochondrion"/>
    <property type="evidence" value="ECO:0007669"/>
    <property type="project" value="TreeGrafter"/>
</dbReference>